<protein>
    <submittedName>
        <fullName evidence="5">Natural product biosynthesis luciferase-like monooxygenase protein</fullName>
    </submittedName>
</protein>
<dbReference type="Pfam" id="PF00296">
    <property type="entry name" value="Bac_luciferase"/>
    <property type="match status" value="1"/>
</dbReference>
<evidence type="ECO:0000313" key="5">
    <source>
        <dbReference type="EMBL" id="PTX61364.1"/>
    </source>
</evidence>
<dbReference type="InterPro" id="IPR024011">
    <property type="entry name" value="Biosynth_lucif-like_mOase_dom"/>
</dbReference>
<dbReference type="Gene3D" id="3.40.50.980">
    <property type="match status" value="3"/>
</dbReference>
<dbReference type="SMART" id="SM00823">
    <property type="entry name" value="PKS_PP"/>
    <property type="match status" value="1"/>
</dbReference>
<dbReference type="InterPro" id="IPR020845">
    <property type="entry name" value="AMP-binding_CS"/>
</dbReference>
<dbReference type="InterPro" id="IPR000873">
    <property type="entry name" value="AMP-dep_synth/lig_dom"/>
</dbReference>
<dbReference type="PANTHER" id="PTHR45527:SF1">
    <property type="entry name" value="FATTY ACID SYNTHASE"/>
    <property type="match status" value="1"/>
</dbReference>
<dbReference type="InterPro" id="IPR020806">
    <property type="entry name" value="PKS_PP-bd"/>
</dbReference>
<dbReference type="Pfam" id="PF00668">
    <property type="entry name" value="Condensation"/>
    <property type="match status" value="1"/>
</dbReference>
<dbReference type="Gene3D" id="1.10.1200.10">
    <property type="entry name" value="ACP-like"/>
    <property type="match status" value="1"/>
</dbReference>
<sequence length="1487" mass="167971">MKTPELIKHCRDNGIHIELQGENLELNFLTEEVDNALIGLIKEHKSDIISYLTSLQQDAAAITIPQAENKEFYPITSTQFRFWILCQIEDINKAYNLPVVIKINGDLQVENLQKAVNTIVSRHEVLRTKFVETSNGKIAQTIQNISEFETIFNYEEATPETYKSIVNSYVSDAFDIKNGPLFRVGVVKSQAQEYFFYLNVHHIISDARSQEILIKDFITAYNNTTANAEIALPELPIQYKDYADWYTNNLELTKEEAYWLDKFSGELPVLNLPSTFKRPPLKTYNGAQHELILSDSTFQNVKKYAKAHACTPFMILLSALNGVLSRYTHQTDIILGTPVSGRMHPELEHQVGLYINTLPIRTTFEKNTTFNELVAIEKQCLQEAYLNANYSFGDLVNKLNIQRDISRSPIFDILVTHQRHDEVGELNAGFGDLQYTIQKDAEASVSKFDMTFKFVEGETSIKLVIEYNTDLYGASYIENLAENTWSFLANGLENGNEKLSQLPYISENQQQELLSTFNNTKVEYNQDELVTDLIAQQAIANPDATAVVCQGVAISYKELQKQSDIFASYLLNKGIQPNSYIGICMGRSIEMMIAILGVLKAGSAYVSLDPFYPIERIDYSLQNSGSQFVIVDDATNNIIGDSAEAINITDTTWKETTMQTLPKVLPSQTAYVIYTSGSTGKPKGVQVAHKNLLSFVVGMNEKLGKEATTWLASTSISFDISILELLWTLTNGNKVVIHLERPVEIKTKPEMDFSFFYFPTSDSQSTNKYNLLLKGATYADEHGFKAIWVPERHFHEFGDQFPNPSVAAAAVSTITKNIRLRSGSVVLPLHDEIRVAEEWSMVDNLSNGRVELSIASGWQPNDFVLQPNNFKDRHQIMFDKIDALQGLWKGETRTRTNGVGKEFEFKIHPKPIQPTLPLWITAAKSIHTFKYAGSIGANVLTHLLGQSIEDLEDKIKAYRESLQEHGFDPAKGKVAIMLHTFIHEDENYVYNTVEKPFKEYLKTSLGLLVPVAENNNMDIEDDMDQVLEMGFKRYYNTSSLFGTPEKCLDMVNKLYQAGINEIACLLDFGIEEDVVLDNLSNLKKVKDIVKRSRTQQEYIVSKLQQLTQEETTLQLLKAHNIKAMQATPSFYEDFLLTDNVDAALQNINSLLVGGEELKSSLAKKLIDIVGTERIYNMYGPTETTIWSAVKQVDSAENVTIGTPIANTHIYILDENQQICPKEVVGELCIGGEGVSQGYLGDKAKTDENFIKNPITGEGIIYKTGDLARWLPNGELEYLGRRDSQVKISGYRIELKEIQAVAASISGIVQCVVKAIRDVSGDTLALYIKADKALETEYIKDYLRVQLPTYMIPQHIIFVDEFKYTPNGKIDPKQLPTPTTDSVQTKNYVAPRNNFESQIAEIWERFLNIEKISIDDNFFEIGGNSMKAFELQNIMNSTLGLELQIISFFQFPTIRVLAESLQQHNKTPELIEEEMEDVDDVIDFMESL</sequence>
<organism evidence="5 6">
    <name type="scientific">Kordia periserrulae</name>
    <dbReference type="NCBI Taxonomy" id="701523"/>
    <lineage>
        <taxon>Bacteria</taxon>
        <taxon>Pseudomonadati</taxon>
        <taxon>Bacteroidota</taxon>
        <taxon>Flavobacteriia</taxon>
        <taxon>Flavobacteriales</taxon>
        <taxon>Flavobacteriaceae</taxon>
        <taxon>Kordia</taxon>
    </lineage>
</organism>
<evidence type="ECO:0000259" key="4">
    <source>
        <dbReference type="PROSITE" id="PS50075"/>
    </source>
</evidence>
<dbReference type="Gene3D" id="3.20.20.30">
    <property type="entry name" value="Luciferase-like domain"/>
    <property type="match status" value="1"/>
</dbReference>
<dbReference type="InterPro" id="IPR009081">
    <property type="entry name" value="PP-bd_ACP"/>
</dbReference>
<feature type="domain" description="Carrier" evidence="4">
    <location>
        <begin position="1389"/>
        <end position="1464"/>
    </location>
</feature>
<dbReference type="PROSITE" id="PS00455">
    <property type="entry name" value="AMP_BINDING"/>
    <property type="match status" value="1"/>
</dbReference>
<dbReference type="PROSITE" id="PS50075">
    <property type="entry name" value="CARRIER"/>
    <property type="match status" value="1"/>
</dbReference>
<dbReference type="FunFam" id="1.10.1200.10:FF:000005">
    <property type="entry name" value="Nonribosomal peptide synthetase 1"/>
    <property type="match status" value="1"/>
</dbReference>
<evidence type="ECO:0000256" key="1">
    <source>
        <dbReference type="ARBA" id="ARBA00001957"/>
    </source>
</evidence>
<dbReference type="RefSeq" id="WP_108114612.1">
    <property type="nucleotide sequence ID" value="NZ_QBKT01000004.1"/>
</dbReference>
<comment type="cofactor">
    <cofactor evidence="1">
        <name>pantetheine 4'-phosphate</name>
        <dbReference type="ChEBI" id="CHEBI:47942"/>
    </cofactor>
</comment>
<proteinExistence type="predicted"/>
<dbReference type="CDD" id="cd19531">
    <property type="entry name" value="LCL_NRPS-like"/>
    <property type="match status" value="1"/>
</dbReference>
<dbReference type="NCBIfam" id="TIGR04020">
    <property type="entry name" value="seco_metab_LLM"/>
    <property type="match status" value="1"/>
</dbReference>
<keyword evidence="5" id="KW-0503">Monooxygenase</keyword>
<dbReference type="PANTHER" id="PTHR45527">
    <property type="entry name" value="NONRIBOSOMAL PEPTIDE SYNTHETASE"/>
    <property type="match status" value="1"/>
</dbReference>
<dbReference type="PIRSF" id="PIRSF001617">
    <property type="entry name" value="Alpha-AR"/>
    <property type="match status" value="1"/>
</dbReference>
<dbReference type="InterPro" id="IPR001242">
    <property type="entry name" value="Condensation_dom"/>
</dbReference>
<dbReference type="GO" id="GO:0044550">
    <property type="term" value="P:secondary metabolite biosynthetic process"/>
    <property type="evidence" value="ECO:0007669"/>
    <property type="project" value="TreeGrafter"/>
</dbReference>
<dbReference type="Gene3D" id="3.30.559.30">
    <property type="entry name" value="Nonribosomal peptide synthetase, condensation domain"/>
    <property type="match status" value="1"/>
</dbReference>
<dbReference type="InterPro" id="IPR045851">
    <property type="entry name" value="AMP-bd_C_sf"/>
</dbReference>
<dbReference type="SUPFAM" id="SSF51679">
    <property type="entry name" value="Bacterial luciferase-like"/>
    <property type="match status" value="1"/>
</dbReference>
<dbReference type="InterPro" id="IPR011251">
    <property type="entry name" value="Luciferase-like_dom"/>
</dbReference>
<keyword evidence="5" id="KW-0560">Oxidoreductase</keyword>
<dbReference type="GO" id="GO:0016705">
    <property type="term" value="F:oxidoreductase activity, acting on paired donors, with incorporation or reduction of molecular oxygen"/>
    <property type="evidence" value="ECO:0007669"/>
    <property type="project" value="InterPro"/>
</dbReference>
<accession>A0A2T6BZ66</accession>
<keyword evidence="3" id="KW-0597">Phosphoprotein</keyword>
<dbReference type="OrthoDB" id="9814695at2"/>
<keyword evidence="6" id="KW-1185">Reference proteome</keyword>
<dbReference type="SUPFAM" id="SSF47336">
    <property type="entry name" value="ACP-like"/>
    <property type="match status" value="1"/>
</dbReference>
<evidence type="ECO:0000256" key="2">
    <source>
        <dbReference type="ARBA" id="ARBA00022450"/>
    </source>
</evidence>
<keyword evidence="2" id="KW-0596">Phosphopantetheine</keyword>
<dbReference type="GO" id="GO:0043041">
    <property type="term" value="P:amino acid activation for nonribosomal peptide biosynthetic process"/>
    <property type="evidence" value="ECO:0007669"/>
    <property type="project" value="TreeGrafter"/>
</dbReference>
<dbReference type="SUPFAM" id="SSF52777">
    <property type="entry name" value="CoA-dependent acyltransferases"/>
    <property type="match status" value="2"/>
</dbReference>
<dbReference type="Pfam" id="PF13193">
    <property type="entry name" value="AMP-binding_C"/>
    <property type="match status" value="1"/>
</dbReference>
<dbReference type="Gene3D" id="1.10.10.1830">
    <property type="entry name" value="Non-ribosomal peptide synthase, adenylation domain"/>
    <property type="match status" value="1"/>
</dbReference>
<reference evidence="5 6" key="1">
    <citation type="submission" date="2018-04" db="EMBL/GenBank/DDBJ databases">
        <title>Genomic Encyclopedia of Archaeal and Bacterial Type Strains, Phase II (KMG-II): from individual species to whole genera.</title>
        <authorList>
            <person name="Goeker M."/>
        </authorList>
    </citation>
    <scope>NUCLEOTIDE SEQUENCE [LARGE SCALE GENOMIC DNA]</scope>
    <source>
        <strain evidence="5 6">DSM 25731</strain>
    </source>
</reference>
<dbReference type="FunFam" id="3.40.50.980:FF:000001">
    <property type="entry name" value="Non-ribosomal peptide synthetase"/>
    <property type="match status" value="1"/>
</dbReference>
<dbReference type="Gene3D" id="3.30.300.30">
    <property type="match status" value="1"/>
</dbReference>
<dbReference type="InterPro" id="IPR036736">
    <property type="entry name" value="ACP-like_sf"/>
</dbReference>
<dbReference type="GO" id="GO:0031177">
    <property type="term" value="F:phosphopantetheine binding"/>
    <property type="evidence" value="ECO:0007669"/>
    <property type="project" value="InterPro"/>
</dbReference>
<dbReference type="Pfam" id="PF00501">
    <property type="entry name" value="AMP-binding"/>
    <property type="match status" value="2"/>
</dbReference>
<dbReference type="GO" id="GO:0005829">
    <property type="term" value="C:cytosol"/>
    <property type="evidence" value="ECO:0007669"/>
    <property type="project" value="TreeGrafter"/>
</dbReference>
<dbReference type="Gene3D" id="3.30.559.10">
    <property type="entry name" value="Chloramphenicol acetyltransferase-like domain"/>
    <property type="match status" value="1"/>
</dbReference>
<dbReference type="InterPro" id="IPR025110">
    <property type="entry name" value="AMP-bd_C"/>
</dbReference>
<evidence type="ECO:0000313" key="6">
    <source>
        <dbReference type="Proteomes" id="UP000244090"/>
    </source>
</evidence>
<dbReference type="Pfam" id="PF00550">
    <property type="entry name" value="PP-binding"/>
    <property type="match status" value="1"/>
</dbReference>
<dbReference type="InterPro" id="IPR036661">
    <property type="entry name" value="Luciferase-like_sf"/>
</dbReference>
<comment type="caution">
    <text evidence="5">The sequence shown here is derived from an EMBL/GenBank/DDBJ whole genome shotgun (WGS) entry which is preliminary data.</text>
</comment>
<dbReference type="Proteomes" id="UP000244090">
    <property type="component" value="Unassembled WGS sequence"/>
</dbReference>
<evidence type="ECO:0000256" key="3">
    <source>
        <dbReference type="ARBA" id="ARBA00022553"/>
    </source>
</evidence>
<name>A0A2T6BZ66_9FLAO</name>
<dbReference type="InterPro" id="IPR044894">
    <property type="entry name" value="TubC_N_sf"/>
</dbReference>
<dbReference type="Gene3D" id="2.30.38.10">
    <property type="entry name" value="Luciferase, Domain 3"/>
    <property type="match status" value="1"/>
</dbReference>
<dbReference type="GO" id="GO:0004497">
    <property type="term" value="F:monooxygenase activity"/>
    <property type="evidence" value="ECO:0007669"/>
    <property type="project" value="UniProtKB-KW"/>
</dbReference>
<dbReference type="SUPFAM" id="SSF56801">
    <property type="entry name" value="Acetyl-CoA synthetase-like"/>
    <property type="match status" value="2"/>
</dbReference>
<dbReference type="EMBL" id="QBKT01000004">
    <property type="protein sequence ID" value="PTX61364.1"/>
    <property type="molecule type" value="Genomic_DNA"/>
</dbReference>
<gene>
    <name evidence="5" type="ORF">C8N46_1047</name>
</gene>
<dbReference type="InterPro" id="IPR023213">
    <property type="entry name" value="CAT-like_dom_sf"/>
</dbReference>